<dbReference type="AlphaFoldDB" id="A0A2T3ZVX6"/>
<gene>
    <name evidence="2" type="ORF">M431DRAFT_524989</name>
</gene>
<sequence>MTVLSFLWVVGAMASLAMSTTLCQDCDFILCHKSQEKAAKNYIDTWNGDFSLENITFTPNVNLYQDRLPGSNGSIELSIGTSGEFIKFMKMAHTGWNHYQFVVQNIAFDKYNVVIRWALNATVGPHDKMIIPINKPEGSHITYNGTDWLYLDDCTGRIKRVDSAQDYITALHAQGLTDVKI</sequence>
<dbReference type="Proteomes" id="UP000241690">
    <property type="component" value="Unassembled WGS sequence"/>
</dbReference>
<proteinExistence type="predicted"/>
<evidence type="ECO:0008006" key="4">
    <source>
        <dbReference type="Google" id="ProtNLM"/>
    </source>
</evidence>
<dbReference type="SUPFAM" id="SSF54427">
    <property type="entry name" value="NTF2-like"/>
    <property type="match status" value="1"/>
</dbReference>
<accession>A0A2T3ZVX6</accession>
<reference evidence="2 3" key="1">
    <citation type="submission" date="2016-07" db="EMBL/GenBank/DDBJ databases">
        <title>Multiple horizontal gene transfer events from other fungi enriched the ability of initially mycotrophic Trichoderma (Ascomycota) to feed on dead plant biomass.</title>
        <authorList>
            <consortium name="DOE Joint Genome Institute"/>
            <person name="Aerts A."/>
            <person name="Atanasova L."/>
            <person name="Chenthamara K."/>
            <person name="Zhang J."/>
            <person name="Grujic M."/>
            <person name="Henrissat B."/>
            <person name="Kuo A."/>
            <person name="Salamov A."/>
            <person name="Lipzen A."/>
            <person name="Labutti K."/>
            <person name="Barry K."/>
            <person name="Miao Y."/>
            <person name="Rahimi M.J."/>
            <person name="Shen Q."/>
            <person name="Grigoriev I.V."/>
            <person name="Kubicek C.P."/>
            <person name="Druzhinina I.S."/>
        </authorList>
    </citation>
    <scope>NUCLEOTIDE SEQUENCE [LARGE SCALE GENOMIC DNA]</scope>
    <source>
        <strain evidence="2 3">CBS 226.95</strain>
    </source>
</reference>
<keyword evidence="3" id="KW-1185">Reference proteome</keyword>
<evidence type="ECO:0000313" key="3">
    <source>
        <dbReference type="Proteomes" id="UP000241690"/>
    </source>
</evidence>
<name>A0A2T3ZVX6_TRIHA</name>
<dbReference type="Gene3D" id="3.10.450.50">
    <property type="match status" value="1"/>
</dbReference>
<keyword evidence="1" id="KW-0732">Signal</keyword>
<feature type="chain" id="PRO_5015647780" description="SnoaL-like domain-containing protein" evidence="1">
    <location>
        <begin position="20"/>
        <end position="181"/>
    </location>
</feature>
<dbReference type="GeneID" id="36629167"/>
<dbReference type="EMBL" id="KZ679695">
    <property type="protein sequence ID" value="PTB48966.1"/>
    <property type="molecule type" value="Genomic_DNA"/>
</dbReference>
<protein>
    <recommendedName>
        <fullName evidence="4">SnoaL-like domain-containing protein</fullName>
    </recommendedName>
</protein>
<evidence type="ECO:0000256" key="1">
    <source>
        <dbReference type="SAM" id="SignalP"/>
    </source>
</evidence>
<dbReference type="InterPro" id="IPR032710">
    <property type="entry name" value="NTF2-like_dom_sf"/>
</dbReference>
<dbReference type="RefSeq" id="XP_024768643.1">
    <property type="nucleotide sequence ID" value="XM_024920598.1"/>
</dbReference>
<organism evidence="2 3">
    <name type="scientific">Trichoderma harzianum CBS 226.95</name>
    <dbReference type="NCBI Taxonomy" id="983964"/>
    <lineage>
        <taxon>Eukaryota</taxon>
        <taxon>Fungi</taxon>
        <taxon>Dikarya</taxon>
        <taxon>Ascomycota</taxon>
        <taxon>Pezizomycotina</taxon>
        <taxon>Sordariomycetes</taxon>
        <taxon>Hypocreomycetidae</taxon>
        <taxon>Hypocreales</taxon>
        <taxon>Hypocreaceae</taxon>
        <taxon>Trichoderma</taxon>
    </lineage>
</organism>
<evidence type="ECO:0000313" key="2">
    <source>
        <dbReference type="EMBL" id="PTB48966.1"/>
    </source>
</evidence>
<feature type="signal peptide" evidence="1">
    <location>
        <begin position="1"/>
        <end position="19"/>
    </location>
</feature>